<evidence type="ECO:0000256" key="2">
    <source>
        <dbReference type="ARBA" id="ARBA00022448"/>
    </source>
</evidence>
<keyword evidence="4 7" id="KW-0812">Transmembrane</keyword>
<evidence type="ECO:0000256" key="1">
    <source>
        <dbReference type="ARBA" id="ARBA00004651"/>
    </source>
</evidence>
<dbReference type="STRING" id="1122973.GCA_000379925_00991"/>
<dbReference type="SUPFAM" id="SSF161098">
    <property type="entry name" value="MetI-like"/>
    <property type="match status" value="1"/>
</dbReference>
<evidence type="ECO:0000256" key="3">
    <source>
        <dbReference type="ARBA" id="ARBA00022475"/>
    </source>
</evidence>
<dbReference type="GO" id="GO:0055085">
    <property type="term" value="P:transmembrane transport"/>
    <property type="evidence" value="ECO:0007669"/>
    <property type="project" value="InterPro"/>
</dbReference>
<feature type="transmembrane region" description="Helical" evidence="7">
    <location>
        <begin position="163"/>
        <end position="193"/>
    </location>
</feature>
<dbReference type="AlphaFoldDB" id="A0A4Y8WRG6"/>
<proteinExistence type="inferred from homology"/>
<comment type="subcellular location">
    <subcellularLocation>
        <location evidence="1 7">Cell membrane</location>
        <topology evidence="1 7">Multi-pass membrane protein</topology>
    </subcellularLocation>
</comment>
<evidence type="ECO:0000256" key="4">
    <source>
        <dbReference type="ARBA" id="ARBA00022692"/>
    </source>
</evidence>
<accession>A0A4Y8WRG6</accession>
<dbReference type="InterPro" id="IPR000515">
    <property type="entry name" value="MetI-like"/>
</dbReference>
<dbReference type="PANTHER" id="PTHR30151:SF20">
    <property type="entry name" value="ABC TRANSPORTER PERMEASE PROTEIN HI_0355-RELATED"/>
    <property type="match status" value="1"/>
</dbReference>
<sequence length="257" mass="28815">MRTDGRKILYRIIVGALLINLIWLAGYLLLGERVIAAPHRVFTHIPELLTSGMGAHLGASLRRLFIGLPIALILGITTAWVMHRWHGLGRMMSAFTYLAYPIPKLALLPIVMLIAGLGDGGKVTMIVLIILFQVIVNIRDSLANIPRESYLITTSLGASQWQLFRHLLLPAILPDILSTLRVAIGTAISVLFVTETYGTDKGMGYFIIDAWMRFDYLDMYGGIVVLSIAGFILFVLTDILELWLCRWREPNIYHQNN</sequence>
<dbReference type="InterPro" id="IPR035906">
    <property type="entry name" value="MetI-like_sf"/>
</dbReference>
<dbReference type="Proteomes" id="UP000297225">
    <property type="component" value="Unassembled WGS sequence"/>
</dbReference>
<comment type="caution">
    <text evidence="8">The sequence shown here is derived from an EMBL/GenBank/DDBJ whole genome shotgun (WGS) entry which is preliminary data.</text>
</comment>
<feature type="transmembrane region" description="Helical" evidence="7">
    <location>
        <begin position="94"/>
        <end position="117"/>
    </location>
</feature>
<feature type="transmembrane region" description="Helical" evidence="7">
    <location>
        <begin position="12"/>
        <end position="30"/>
    </location>
</feature>
<feature type="transmembrane region" description="Helical" evidence="7">
    <location>
        <begin position="219"/>
        <end position="244"/>
    </location>
</feature>
<dbReference type="Pfam" id="PF00528">
    <property type="entry name" value="BPD_transp_1"/>
    <property type="match status" value="1"/>
</dbReference>
<dbReference type="GO" id="GO:0005886">
    <property type="term" value="C:plasma membrane"/>
    <property type="evidence" value="ECO:0007669"/>
    <property type="project" value="UniProtKB-SubCell"/>
</dbReference>
<dbReference type="CDD" id="cd06261">
    <property type="entry name" value="TM_PBP2"/>
    <property type="match status" value="1"/>
</dbReference>
<keyword evidence="5 7" id="KW-1133">Transmembrane helix</keyword>
<gene>
    <name evidence="8" type="ORF">E4P47_01020</name>
</gene>
<protein>
    <submittedName>
        <fullName evidence="8">ABC transporter permease</fullName>
    </submittedName>
</protein>
<keyword evidence="9" id="KW-1185">Reference proteome</keyword>
<comment type="similarity">
    <text evidence="7">Belongs to the binding-protein-dependent transport system permease family.</text>
</comment>
<keyword evidence="6 7" id="KW-0472">Membrane</keyword>
<keyword evidence="3" id="KW-1003">Cell membrane</keyword>
<evidence type="ECO:0000256" key="7">
    <source>
        <dbReference type="RuleBase" id="RU363032"/>
    </source>
</evidence>
<evidence type="ECO:0000313" key="8">
    <source>
        <dbReference type="EMBL" id="TFH97107.1"/>
    </source>
</evidence>
<dbReference type="PANTHER" id="PTHR30151">
    <property type="entry name" value="ALKANE SULFONATE ABC TRANSPORTER-RELATED, MEMBRANE SUBUNIT"/>
    <property type="match status" value="1"/>
</dbReference>
<evidence type="ECO:0000256" key="6">
    <source>
        <dbReference type="ARBA" id="ARBA00023136"/>
    </source>
</evidence>
<name>A0A4Y8WRG6_9PORP</name>
<dbReference type="Gene3D" id="1.10.3720.10">
    <property type="entry name" value="MetI-like"/>
    <property type="match status" value="1"/>
</dbReference>
<dbReference type="PROSITE" id="PS50928">
    <property type="entry name" value="ABC_TM1"/>
    <property type="match status" value="1"/>
</dbReference>
<keyword evidence="2 7" id="KW-0813">Transport</keyword>
<evidence type="ECO:0000256" key="5">
    <source>
        <dbReference type="ARBA" id="ARBA00022989"/>
    </source>
</evidence>
<dbReference type="EMBL" id="SPNC01000007">
    <property type="protein sequence ID" value="TFH97107.1"/>
    <property type="molecule type" value="Genomic_DNA"/>
</dbReference>
<dbReference type="OrthoDB" id="9804353at2"/>
<feature type="transmembrane region" description="Helical" evidence="7">
    <location>
        <begin position="64"/>
        <end position="82"/>
    </location>
</feature>
<organism evidence="8 9">
    <name type="scientific">Porphyromonas levii</name>
    <dbReference type="NCBI Taxonomy" id="28114"/>
    <lineage>
        <taxon>Bacteria</taxon>
        <taxon>Pseudomonadati</taxon>
        <taxon>Bacteroidota</taxon>
        <taxon>Bacteroidia</taxon>
        <taxon>Bacteroidales</taxon>
        <taxon>Porphyromonadaceae</taxon>
        <taxon>Porphyromonas</taxon>
    </lineage>
</organism>
<evidence type="ECO:0000313" key="9">
    <source>
        <dbReference type="Proteomes" id="UP000297225"/>
    </source>
</evidence>
<dbReference type="RefSeq" id="WP_134848850.1">
    <property type="nucleotide sequence ID" value="NZ_CP197400.1"/>
</dbReference>
<reference evidence="8 9" key="1">
    <citation type="submission" date="2019-03" db="EMBL/GenBank/DDBJ databases">
        <title>Porphyromonas levii Isolated from the Uterus of Dairy Cows.</title>
        <authorList>
            <person name="Francis A.M."/>
        </authorList>
    </citation>
    <scope>NUCLEOTIDE SEQUENCE [LARGE SCALE GENOMIC DNA]</scope>
    <source>
        <strain evidence="8 9">AF5678</strain>
    </source>
</reference>